<dbReference type="Ensembl" id="ENSLOCT00000004019.1">
    <property type="protein sequence ID" value="ENSLOCP00000004011.1"/>
    <property type="gene ID" value="ENSLOCG00000003389.1"/>
</dbReference>
<dbReference type="InterPro" id="IPR003591">
    <property type="entry name" value="Leu-rich_rpt_typical-subtyp"/>
</dbReference>
<dbReference type="SUPFAM" id="SSF52058">
    <property type="entry name" value="L domain-like"/>
    <property type="match status" value="1"/>
</dbReference>
<sequence length="269" mass="30244">TEVPLTTKAVLFTDGNIDSLRNRSFSYPSNMTLLGLSNNAIAHIEENAFRNLTALRALLLDHNRISTSAILESTFSQLPHLEILQLGNNALQVVKGSWFKDLGSLLTLQLEGNLISRLDSNTFEFSMLSSLETLDLSDNLITYIARDSFANLPRLRSIDLSRNSLTLIPDAFSYLSWLSALNLDINRWNCSCELRELSEFLSSYIEKPGKILYNGKQLACQSSSNPAVQTILQLTESNCVPPNQNITITVQTSDYRRYIYDCLQKVEQP</sequence>
<dbReference type="AlphaFoldDB" id="W5M6K3"/>
<keyword evidence="1" id="KW-0433">Leucine-rich repeat</keyword>
<reference evidence="3" key="2">
    <citation type="submission" date="2025-08" db="UniProtKB">
        <authorList>
            <consortium name="Ensembl"/>
        </authorList>
    </citation>
    <scope>IDENTIFICATION</scope>
</reference>
<dbReference type="SMART" id="SM00369">
    <property type="entry name" value="LRR_TYP"/>
    <property type="match status" value="6"/>
</dbReference>
<evidence type="ECO:0000256" key="2">
    <source>
        <dbReference type="ARBA" id="ARBA00022737"/>
    </source>
</evidence>
<dbReference type="HOGENOM" id="CLU_073236_0_0_1"/>
<evidence type="ECO:0008006" key="5">
    <source>
        <dbReference type="Google" id="ProtNLM"/>
    </source>
</evidence>
<organism evidence="3 4">
    <name type="scientific">Lepisosteus oculatus</name>
    <name type="common">Spotted gar</name>
    <dbReference type="NCBI Taxonomy" id="7918"/>
    <lineage>
        <taxon>Eukaryota</taxon>
        <taxon>Metazoa</taxon>
        <taxon>Chordata</taxon>
        <taxon>Craniata</taxon>
        <taxon>Vertebrata</taxon>
        <taxon>Euteleostomi</taxon>
        <taxon>Actinopterygii</taxon>
        <taxon>Neopterygii</taxon>
        <taxon>Holostei</taxon>
        <taxon>Semionotiformes</taxon>
        <taxon>Lepisosteidae</taxon>
        <taxon>Lepisosteus</taxon>
    </lineage>
</organism>
<protein>
    <recommendedName>
        <fullName evidence="5">LRRCT domain-containing protein</fullName>
    </recommendedName>
</protein>
<evidence type="ECO:0000313" key="3">
    <source>
        <dbReference type="Ensembl" id="ENSLOCP00000004011.1"/>
    </source>
</evidence>
<reference evidence="4" key="1">
    <citation type="submission" date="2011-12" db="EMBL/GenBank/DDBJ databases">
        <title>The Draft Genome of Lepisosteus oculatus.</title>
        <authorList>
            <consortium name="The Broad Institute Genome Assembly &amp; Analysis Group"/>
            <consortium name="Computational R&amp;D Group"/>
            <consortium name="and Sequencing Platform"/>
            <person name="Di Palma F."/>
            <person name="Alfoldi J."/>
            <person name="Johnson J."/>
            <person name="Berlin A."/>
            <person name="Gnerre S."/>
            <person name="Jaffe D."/>
            <person name="MacCallum I."/>
            <person name="Young S."/>
            <person name="Walker B.J."/>
            <person name="Lander E.S."/>
            <person name="Lindblad-Toh K."/>
        </authorList>
    </citation>
    <scope>NUCLEOTIDE SEQUENCE [LARGE SCALE GENOMIC DNA]</scope>
</reference>
<dbReference type="InterPro" id="IPR032675">
    <property type="entry name" value="LRR_dom_sf"/>
</dbReference>
<dbReference type="Pfam" id="PF13855">
    <property type="entry name" value="LRR_8"/>
    <property type="match status" value="3"/>
</dbReference>
<keyword evidence="2" id="KW-0677">Repeat</keyword>
<dbReference type="InterPro" id="IPR050541">
    <property type="entry name" value="LRR_TM_domain-containing"/>
</dbReference>
<evidence type="ECO:0000313" key="4">
    <source>
        <dbReference type="Proteomes" id="UP000018468"/>
    </source>
</evidence>
<dbReference type="EMBL" id="AHAT01018232">
    <property type="status" value="NOT_ANNOTATED_CDS"/>
    <property type="molecule type" value="Genomic_DNA"/>
</dbReference>
<keyword evidence="4" id="KW-1185">Reference proteome</keyword>
<dbReference type="eggNOG" id="KOG0619">
    <property type="taxonomic scope" value="Eukaryota"/>
</dbReference>
<dbReference type="Proteomes" id="UP000018468">
    <property type="component" value="Linkage group LG10"/>
</dbReference>
<dbReference type="Gene3D" id="3.80.10.10">
    <property type="entry name" value="Ribonuclease Inhibitor"/>
    <property type="match status" value="2"/>
</dbReference>
<dbReference type="OMA" id="NDIDSSW"/>
<dbReference type="PANTHER" id="PTHR24369">
    <property type="entry name" value="ANTIGEN BSP, PUTATIVE-RELATED"/>
    <property type="match status" value="1"/>
</dbReference>
<proteinExistence type="predicted"/>
<name>W5M6K3_LEPOC</name>
<accession>W5M6K3</accession>
<reference evidence="3" key="3">
    <citation type="submission" date="2025-09" db="UniProtKB">
        <authorList>
            <consortium name="Ensembl"/>
        </authorList>
    </citation>
    <scope>IDENTIFICATION</scope>
</reference>
<evidence type="ECO:0000256" key="1">
    <source>
        <dbReference type="ARBA" id="ARBA00022614"/>
    </source>
</evidence>
<dbReference type="InParanoid" id="W5M6K3"/>
<dbReference type="Bgee" id="ENSLOCG00000003389">
    <property type="expression patterns" value="Expressed in heart"/>
</dbReference>
<dbReference type="GeneTree" id="ENSGT00940000161095"/>
<dbReference type="InterPro" id="IPR001611">
    <property type="entry name" value="Leu-rich_rpt"/>
</dbReference>
<dbReference type="PROSITE" id="PS51450">
    <property type="entry name" value="LRR"/>
    <property type="match status" value="1"/>
</dbReference>
<dbReference type="PANTHER" id="PTHR24369:SF211">
    <property type="entry name" value="LEUCINE-RICH REPEAT-CONTAINING PROTEIN 15-LIKE"/>
    <property type="match status" value="1"/>
</dbReference>
<dbReference type="STRING" id="7918.ENSLOCP00000004011"/>